<feature type="region of interest" description="Disordered" evidence="1">
    <location>
        <begin position="1"/>
        <end position="52"/>
    </location>
</feature>
<feature type="compositionally biased region" description="Polar residues" evidence="1">
    <location>
        <begin position="26"/>
        <end position="52"/>
    </location>
</feature>
<reference evidence="2" key="2">
    <citation type="submission" date="2021-09" db="EMBL/GenBank/DDBJ databases">
        <authorList>
            <person name="Jia N."/>
            <person name="Wang J."/>
            <person name="Shi W."/>
            <person name="Du L."/>
            <person name="Sun Y."/>
            <person name="Zhan W."/>
            <person name="Jiang J."/>
            <person name="Wang Q."/>
            <person name="Zhang B."/>
            <person name="Ji P."/>
            <person name="Sakyi L.B."/>
            <person name="Cui X."/>
            <person name="Yuan T."/>
            <person name="Jiang B."/>
            <person name="Yang W."/>
            <person name="Lam T.T.-Y."/>
            <person name="Chang Q."/>
            <person name="Ding S."/>
            <person name="Wang X."/>
            <person name="Zhu J."/>
            <person name="Ruan X."/>
            <person name="Zhao L."/>
            <person name="Wei J."/>
            <person name="Que T."/>
            <person name="Du C."/>
            <person name="Cheng J."/>
            <person name="Dai P."/>
            <person name="Han X."/>
            <person name="Huang E."/>
            <person name="Gao Y."/>
            <person name="Liu J."/>
            <person name="Shao H."/>
            <person name="Ye R."/>
            <person name="Li L."/>
            <person name="Wei W."/>
            <person name="Wang X."/>
            <person name="Wang C."/>
            <person name="Huo Q."/>
            <person name="Li W."/>
            <person name="Guo W."/>
            <person name="Chen H."/>
            <person name="Chen S."/>
            <person name="Zhou L."/>
            <person name="Zhou L."/>
            <person name="Ni X."/>
            <person name="Tian J."/>
            <person name="Zhou Y."/>
            <person name="Sheng Y."/>
            <person name="Liu T."/>
            <person name="Pan Y."/>
            <person name="Xia L."/>
            <person name="Li J."/>
            <person name="Zhao F."/>
            <person name="Cao W."/>
        </authorList>
    </citation>
    <scope>NUCLEOTIDE SEQUENCE</scope>
    <source>
        <strain evidence="2">Rmic-2018</strain>
        <tissue evidence="2">Larvae</tissue>
    </source>
</reference>
<evidence type="ECO:0000256" key="1">
    <source>
        <dbReference type="SAM" id="MobiDB-lite"/>
    </source>
</evidence>
<gene>
    <name evidence="2" type="ORF">HPB51_013352</name>
</gene>
<dbReference type="VEuPathDB" id="VectorBase:LOC119160839"/>
<feature type="region of interest" description="Disordered" evidence="1">
    <location>
        <begin position="140"/>
        <end position="169"/>
    </location>
</feature>
<evidence type="ECO:0000313" key="3">
    <source>
        <dbReference type="Proteomes" id="UP000821866"/>
    </source>
</evidence>
<proteinExistence type="predicted"/>
<dbReference type="Proteomes" id="UP000821866">
    <property type="component" value="Chromosome 2"/>
</dbReference>
<name>A0A9J6EH96_RHIMP</name>
<feature type="compositionally biased region" description="Low complexity" evidence="1">
    <location>
        <begin position="9"/>
        <end position="25"/>
    </location>
</feature>
<dbReference type="AlphaFoldDB" id="A0A9J6EH96"/>
<organism evidence="2 3">
    <name type="scientific">Rhipicephalus microplus</name>
    <name type="common">Cattle tick</name>
    <name type="synonym">Boophilus microplus</name>
    <dbReference type="NCBI Taxonomy" id="6941"/>
    <lineage>
        <taxon>Eukaryota</taxon>
        <taxon>Metazoa</taxon>
        <taxon>Ecdysozoa</taxon>
        <taxon>Arthropoda</taxon>
        <taxon>Chelicerata</taxon>
        <taxon>Arachnida</taxon>
        <taxon>Acari</taxon>
        <taxon>Parasitiformes</taxon>
        <taxon>Ixodida</taxon>
        <taxon>Ixodoidea</taxon>
        <taxon>Ixodidae</taxon>
        <taxon>Rhipicephalinae</taxon>
        <taxon>Rhipicephalus</taxon>
        <taxon>Boophilus</taxon>
    </lineage>
</organism>
<comment type="caution">
    <text evidence="2">The sequence shown here is derived from an EMBL/GenBank/DDBJ whole genome shotgun (WGS) entry which is preliminary data.</text>
</comment>
<sequence length="189" mass="20617">MIPPHLSQSSCGTSAGAATSANNGTVALSDSQTRQKRGNATSDLQESGVDTSSELPFGAVKHRVWSPVSLCCGFDIRQPFMEPQVEQSPDFQDIAVYTSGSFPCLHIALRGLRPDHAYYLAIDFEEVMAGDEDKWAPQYAAARQREEPFRDRHSSEPKHEPREPGVGDAARCRHIFAIAPAEKGAIMST</sequence>
<evidence type="ECO:0000313" key="2">
    <source>
        <dbReference type="EMBL" id="KAH8033493.1"/>
    </source>
</evidence>
<protein>
    <submittedName>
        <fullName evidence="2">Uncharacterized protein</fullName>
    </submittedName>
</protein>
<accession>A0A9J6EH96</accession>
<dbReference type="EMBL" id="JABSTU010000004">
    <property type="protein sequence ID" value="KAH8033493.1"/>
    <property type="molecule type" value="Genomic_DNA"/>
</dbReference>
<keyword evidence="3" id="KW-1185">Reference proteome</keyword>
<feature type="compositionally biased region" description="Basic and acidic residues" evidence="1">
    <location>
        <begin position="143"/>
        <end position="165"/>
    </location>
</feature>
<reference evidence="2" key="1">
    <citation type="journal article" date="2020" name="Cell">
        <title>Large-Scale Comparative Analyses of Tick Genomes Elucidate Their Genetic Diversity and Vector Capacities.</title>
        <authorList>
            <consortium name="Tick Genome and Microbiome Consortium (TIGMIC)"/>
            <person name="Jia N."/>
            <person name="Wang J."/>
            <person name="Shi W."/>
            <person name="Du L."/>
            <person name="Sun Y."/>
            <person name="Zhan W."/>
            <person name="Jiang J.F."/>
            <person name="Wang Q."/>
            <person name="Zhang B."/>
            <person name="Ji P."/>
            <person name="Bell-Sakyi L."/>
            <person name="Cui X.M."/>
            <person name="Yuan T.T."/>
            <person name="Jiang B.G."/>
            <person name="Yang W.F."/>
            <person name="Lam T.T."/>
            <person name="Chang Q.C."/>
            <person name="Ding S.J."/>
            <person name="Wang X.J."/>
            <person name="Zhu J.G."/>
            <person name="Ruan X.D."/>
            <person name="Zhao L."/>
            <person name="Wei J.T."/>
            <person name="Ye R.Z."/>
            <person name="Que T.C."/>
            <person name="Du C.H."/>
            <person name="Zhou Y.H."/>
            <person name="Cheng J.X."/>
            <person name="Dai P.F."/>
            <person name="Guo W.B."/>
            <person name="Han X.H."/>
            <person name="Huang E.J."/>
            <person name="Li L.F."/>
            <person name="Wei W."/>
            <person name="Gao Y.C."/>
            <person name="Liu J.Z."/>
            <person name="Shao H.Z."/>
            <person name="Wang X."/>
            <person name="Wang C.C."/>
            <person name="Yang T.C."/>
            <person name="Huo Q.B."/>
            <person name="Li W."/>
            <person name="Chen H.Y."/>
            <person name="Chen S.E."/>
            <person name="Zhou L.G."/>
            <person name="Ni X.B."/>
            <person name="Tian J.H."/>
            <person name="Sheng Y."/>
            <person name="Liu T."/>
            <person name="Pan Y.S."/>
            <person name="Xia L.Y."/>
            <person name="Li J."/>
            <person name="Zhao F."/>
            <person name="Cao W.C."/>
        </authorList>
    </citation>
    <scope>NUCLEOTIDE SEQUENCE</scope>
    <source>
        <strain evidence="2">Rmic-2018</strain>
    </source>
</reference>